<dbReference type="PANTHER" id="PTHR43806:SF11">
    <property type="entry name" value="CEREVISIN-RELATED"/>
    <property type="match status" value="1"/>
</dbReference>
<feature type="domain" description="Peptidase S8/S53" evidence="8">
    <location>
        <begin position="80"/>
        <end position="310"/>
    </location>
</feature>
<evidence type="ECO:0000256" key="1">
    <source>
        <dbReference type="ARBA" id="ARBA00011073"/>
    </source>
</evidence>
<keyword evidence="4 5" id="KW-0720">Serine protease</keyword>
<evidence type="ECO:0000256" key="2">
    <source>
        <dbReference type="ARBA" id="ARBA00022670"/>
    </source>
</evidence>
<dbReference type="InterPro" id="IPR022398">
    <property type="entry name" value="Peptidase_S8_His-AS"/>
</dbReference>
<dbReference type="EMBL" id="MCFL01000013">
    <property type="protein sequence ID" value="ORZ37226.1"/>
    <property type="molecule type" value="Genomic_DNA"/>
</dbReference>
<dbReference type="CDD" id="cd04077">
    <property type="entry name" value="Peptidases_S8_PCSK9_ProteinaseK_like"/>
    <property type="match status" value="1"/>
</dbReference>
<dbReference type="Proteomes" id="UP000193411">
    <property type="component" value="Unassembled WGS sequence"/>
</dbReference>
<protein>
    <submittedName>
        <fullName evidence="9">Peptidase S8/S53 domain-containing protein</fullName>
    </submittedName>
</protein>
<sequence>MLAAGSAPIVLVGDTFCSMTLPAANEQVRERLQQLSVVKAIEEERIWSIHAVQRDPPVGLDRIDARNGLDQTFTFPDNAGAGVDVFVIDTGITTTHPEFTGRASIIDLTGEGNNDLNGHGTHVAGTIAGSRFGIAKQASVTALKVFTATGSGPNGVILRALQIVSETVRRTGRPSIVNMSLGGPRNPGRNAIQGAIESLTRMGVAVVVSAGNEARDACRTSPAFVPESITVGAVDPRNDQLARFSNVGSCVDLFSPGVRIDSADRIPTNGPRVLSGTSMSAPHVAGVMATYMSQGMNRAQALERLLQTSTRDVVRGNLAGSPNILLFLHQAPPPPPGGGKYKCRRYRPRR</sequence>
<evidence type="ECO:0000259" key="8">
    <source>
        <dbReference type="Pfam" id="PF00082"/>
    </source>
</evidence>
<dbReference type="PROSITE" id="PS00136">
    <property type="entry name" value="SUBTILASE_ASP"/>
    <property type="match status" value="1"/>
</dbReference>
<evidence type="ECO:0000256" key="3">
    <source>
        <dbReference type="ARBA" id="ARBA00022801"/>
    </source>
</evidence>
<feature type="active site" description="Charge relay system" evidence="5">
    <location>
        <position position="89"/>
    </location>
</feature>
<evidence type="ECO:0000313" key="10">
    <source>
        <dbReference type="Proteomes" id="UP000193411"/>
    </source>
</evidence>
<keyword evidence="10" id="KW-1185">Reference proteome</keyword>
<evidence type="ECO:0000256" key="5">
    <source>
        <dbReference type="PROSITE-ProRule" id="PRU01240"/>
    </source>
</evidence>
<dbReference type="PROSITE" id="PS00137">
    <property type="entry name" value="SUBTILASE_HIS"/>
    <property type="match status" value="1"/>
</dbReference>
<dbReference type="InterPro" id="IPR000209">
    <property type="entry name" value="Peptidase_S8/S53_dom"/>
</dbReference>
<dbReference type="GO" id="GO:0006508">
    <property type="term" value="P:proteolysis"/>
    <property type="evidence" value="ECO:0007669"/>
    <property type="project" value="UniProtKB-KW"/>
</dbReference>
<dbReference type="PRINTS" id="PR00723">
    <property type="entry name" value="SUBTILISIN"/>
</dbReference>
<organism evidence="9 10">
    <name type="scientific">Catenaria anguillulae PL171</name>
    <dbReference type="NCBI Taxonomy" id="765915"/>
    <lineage>
        <taxon>Eukaryota</taxon>
        <taxon>Fungi</taxon>
        <taxon>Fungi incertae sedis</taxon>
        <taxon>Blastocladiomycota</taxon>
        <taxon>Blastocladiomycetes</taxon>
        <taxon>Blastocladiales</taxon>
        <taxon>Catenariaceae</taxon>
        <taxon>Catenaria</taxon>
    </lineage>
</organism>
<feature type="compositionally biased region" description="Basic residues" evidence="7">
    <location>
        <begin position="341"/>
        <end position="350"/>
    </location>
</feature>
<dbReference type="InterPro" id="IPR034193">
    <property type="entry name" value="PCSK9_ProteinaseK-like"/>
</dbReference>
<dbReference type="AlphaFoldDB" id="A0A1Y2HRK5"/>
<dbReference type="InterPro" id="IPR015500">
    <property type="entry name" value="Peptidase_S8_subtilisin-rel"/>
</dbReference>
<dbReference type="InterPro" id="IPR023828">
    <property type="entry name" value="Peptidase_S8_Ser-AS"/>
</dbReference>
<dbReference type="InterPro" id="IPR036852">
    <property type="entry name" value="Peptidase_S8/S53_dom_sf"/>
</dbReference>
<dbReference type="InterPro" id="IPR050131">
    <property type="entry name" value="Peptidase_S8_subtilisin-like"/>
</dbReference>
<feature type="active site" description="Charge relay system" evidence="5">
    <location>
        <position position="278"/>
    </location>
</feature>
<comment type="similarity">
    <text evidence="1 5 6">Belongs to the peptidase S8 family.</text>
</comment>
<feature type="active site" description="Charge relay system" evidence="5">
    <location>
        <position position="119"/>
    </location>
</feature>
<evidence type="ECO:0000313" key="9">
    <source>
        <dbReference type="EMBL" id="ORZ37226.1"/>
    </source>
</evidence>
<evidence type="ECO:0000256" key="7">
    <source>
        <dbReference type="SAM" id="MobiDB-lite"/>
    </source>
</evidence>
<dbReference type="OrthoDB" id="206201at2759"/>
<dbReference type="GO" id="GO:0005615">
    <property type="term" value="C:extracellular space"/>
    <property type="evidence" value="ECO:0007669"/>
    <property type="project" value="TreeGrafter"/>
</dbReference>
<dbReference type="Pfam" id="PF00082">
    <property type="entry name" value="Peptidase_S8"/>
    <property type="match status" value="1"/>
</dbReference>
<evidence type="ECO:0000256" key="4">
    <source>
        <dbReference type="ARBA" id="ARBA00022825"/>
    </source>
</evidence>
<dbReference type="GO" id="GO:0004252">
    <property type="term" value="F:serine-type endopeptidase activity"/>
    <property type="evidence" value="ECO:0007669"/>
    <property type="project" value="UniProtKB-UniRule"/>
</dbReference>
<keyword evidence="2 5" id="KW-0645">Protease</keyword>
<name>A0A1Y2HRK5_9FUNG</name>
<dbReference type="PROSITE" id="PS51892">
    <property type="entry name" value="SUBTILASE"/>
    <property type="match status" value="1"/>
</dbReference>
<keyword evidence="3 5" id="KW-0378">Hydrolase</keyword>
<comment type="caution">
    <text evidence="9">The sequence shown here is derived from an EMBL/GenBank/DDBJ whole genome shotgun (WGS) entry which is preliminary data.</text>
</comment>
<evidence type="ECO:0000256" key="6">
    <source>
        <dbReference type="RuleBase" id="RU003355"/>
    </source>
</evidence>
<accession>A0A1Y2HRK5</accession>
<dbReference type="SUPFAM" id="SSF52743">
    <property type="entry name" value="Subtilisin-like"/>
    <property type="match status" value="1"/>
</dbReference>
<dbReference type="Gene3D" id="3.40.50.200">
    <property type="entry name" value="Peptidase S8/S53 domain"/>
    <property type="match status" value="1"/>
</dbReference>
<gene>
    <name evidence="9" type="ORF">BCR44DRAFT_120703</name>
</gene>
<reference evidence="9 10" key="1">
    <citation type="submission" date="2016-07" db="EMBL/GenBank/DDBJ databases">
        <title>Pervasive Adenine N6-methylation of Active Genes in Fungi.</title>
        <authorList>
            <consortium name="DOE Joint Genome Institute"/>
            <person name="Mondo S.J."/>
            <person name="Dannebaum R.O."/>
            <person name="Kuo R.C."/>
            <person name="Labutti K."/>
            <person name="Haridas S."/>
            <person name="Kuo A."/>
            <person name="Salamov A."/>
            <person name="Ahrendt S.R."/>
            <person name="Lipzen A."/>
            <person name="Sullivan W."/>
            <person name="Andreopoulos W.B."/>
            <person name="Clum A."/>
            <person name="Lindquist E."/>
            <person name="Daum C."/>
            <person name="Ramamoorthy G.K."/>
            <person name="Gryganskyi A."/>
            <person name="Culley D."/>
            <person name="Magnuson J.K."/>
            <person name="James T.Y."/>
            <person name="O'Malley M.A."/>
            <person name="Stajich J.E."/>
            <person name="Spatafora J.W."/>
            <person name="Visel A."/>
            <person name="Grigoriev I.V."/>
        </authorList>
    </citation>
    <scope>NUCLEOTIDE SEQUENCE [LARGE SCALE GENOMIC DNA]</scope>
    <source>
        <strain evidence="9 10">PL171</strain>
    </source>
</reference>
<dbReference type="PANTHER" id="PTHR43806">
    <property type="entry name" value="PEPTIDASE S8"/>
    <property type="match status" value="1"/>
</dbReference>
<proteinExistence type="inferred from homology"/>
<dbReference type="STRING" id="765915.A0A1Y2HRK5"/>
<dbReference type="FunFam" id="3.40.50.200:FF:000007">
    <property type="entry name" value="Subtilisin-like serine protease"/>
    <property type="match status" value="1"/>
</dbReference>
<dbReference type="PROSITE" id="PS00138">
    <property type="entry name" value="SUBTILASE_SER"/>
    <property type="match status" value="1"/>
</dbReference>
<dbReference type="InterPro" id="IPR023827">
    <property type="entry name" value="Peptidase_S8_Asp-AS"/>
</dbReference>
<feature type="region of interest" description="Disordered" evidence="7">
    <location>
        <begin position="329"/>
        <end position="350"/>
    </location>
</feature>